<comment type="similarity">
    <text evidence="2 9">Belongs to the disproportionating enzyme family.</text>
</comment>
<evidence type="ECO:0000256" key="7">
    <source>
        <dbReference type="ARBA" id="ARBA00031423"/>
    </source>
</evidence>
<dbReference type="PANTHER" id="PTHR32438:SF5">
    <property type="entry name" value="4-ALPHA-GLUCANOTRANSFERASE DPE1, CHLOROPLASTIC_AMYLOPLASTIC"/>
    <property type="match status" value="1"/>
</dbReference>
<comment type="catalytic activity">
    <reaction evidence="1 9">
        <text>Transfers a segment of a (1-&gt;4)-alpha-D-glucan to a new position in an acceptor, which may be glucose or a (1-&gt;4)-alpha-D-glucan.</text>
        <dbReference type="EC" id="2.4.1.25"/>
    </reaction>
</comment>
<evidence type="ECO:0000313" key="10">
    <source>
        <dbReference type="EnsemblPlants" id="HORVU.MOREX.r3.2HG0131920.1"/>
    </source>
</evidence>
<evidence type="ECO:0000256" key="6">
    <source>
        <dbReference type="ARBA" id="ARBA00023277"/>
    </source>
</evidence>
<dbReference type="EC" id="2.4.1.25" evidence="3 9"/>
<dbReference type="Gene3D" id="3.20.20.80">
    <property type="entry name" value="Glycosidases"/>
    <property type="match status" value="1"/>
</dbReference>
<dbReference type="GO" id="GO:0000025">
    <property type="term" value="P:maltose catabolic process"/>
    <property type="evidence" value="ECO:0000318"/>
    <property type="project" value="GO_Central"/>
</dbReference>
<protein>
    <recommendedName>
        <fullName evidence="3 9">4-alpha-glucanotransferase</fullName>
        <ecNumber evidence="3 9">2.4.1.25</ecNumber>
    </recommendedName>
    <alternativeName>
        <fullName evidence="7 9">Amylomaltase</fullName>
    </alternativeName>
    <alternativeName>
        <fullName evidence="8 9">Disproportionating enzyme</fullName>
    </alternativeName>
</protein>
<dbReference type="PANTHER" id="PTHR32438">
    <property type="entry name" value="4-ALPHA-GLUCANOTRANSFERASE DPE1, CHLOROPLASTIC/AMYLOPLASTIC"/>
    <property type="match status" value="1"/>
</dbReference>
<dbReference type="GO" id="GO:0004134">
    <property type="term" value="F:4-alpha-glucanotransferase activity"/>
    <property type="evidence" value="ECO:0000318"/>
    <property type="project" value="GO_Central"/>
</dbReference>
<evidence type="ECO:0000256" key="4">
    <source>
        <dbReference type="ARBA" id="ARBA00022676"/>
    </source>
</evidence>
<keyword evidence="6 9" id="KW-0119">Carbohydrate metabolism</keyword>
<sequence length="323" mass="36464">MYENQKDFIENFMAQQFLFEKQWKRVRSHAQKLGISIMGDMPIYVGYHSADVWANRKSFLLDKNGFPTFVSGVPPDAFSETGQLWNSPLYDWKSMEADGFAWWVKRIKRALDLYDEFRIDHFRGLAGFWAVPSGSEVAMFGSWRAGPRNAFFDALFKAVGKINIIAEDLGLITEDVVELRKSIGAPGMAVLQFAFGGGPGNPHLPHNHELNQVVYTGTHDNDTAVGWWQSLPEEEKHTVFKYLPQVSNSDVSWALIATALSSVARTSMVTMQDILSLGSSARMNTPATQKGNWRWRIPSCVSFDSLSLEEAKLKELLGLYNRL</sequence>
<dbReference type="SMR" id="A0A8I6XEX3"/>
<dbReference type="InterPro" id="IPR003385">
    <property type="entry name" value="Glyco_hydro_77"/>
</dbReference>
<accession>A0A8I6XEX3</accession>
<reference evidence="10" key="2">
    <citation type="submission" date="2020-10" db="EMBL/GenBank/DDBJ databases">
        <authorList>
            <person name="Scholz U."/>
            <person name="Mascher M."/>
            <person name="Fiebig A."/>
        </authorList>
    </citation>
    <scope>NUCLEOTIDE SEQUENCE [LARGE SCALE GENOMIC DNA]</scope>
    <source>
        <strain evidence="10">cv. Morex</strain>
    </source>
</reference>
<dbReference type="AlphaFoldDB" id="A0A8I6XEX3"/>
<dbReference type="Pfam" id="PF02446">
    <property type="entry name" value="Glyco_hydro_77"/>
    <property type="match status" value="1"/>
</dbReference>
<dbReference type="Gramene" id="HORVU.MOREX.r3.2HG0131920.1">
    <property type="protein sequence ID" value="HORVU.MOREX.r3.2HG0131920.1"/>
    <property type="gene ID" value="HORVU.MOREX.r3.2HG0131920"/>
</dbReference>
<dbReference type="EnsemblPlants" id="HORVU.MOREX.r3.2HG0131920.1">
    <property type="protein sequence ID" value="HORVU.MOREX.r3.2HG0131920.1"/>
    <property type="gene ID" value="HORVU.MOREX.r3.2HG0131920"/>
</dbReference>
<evidence type="ECO:0000256" key="8">
    <source>
        <dbReference type="ARBA" id="ARBA00031501"/>
    </source>
</evidence>
<dbReference type="NCBIfam" id="TIGR00217">
    <property type="entry name" value="malQ"/>
    <property type="match status" value="1"/>
</dbReference>
<evidence type="ECO:0000313" key="11">
    <source>
        <dbReference type="Proteomes" id="UP000011116"/>
    </source>
</evidence>
<evidence type="ECO:0000256" key="3">
    <source>
        <dbReference type="ARBA" id="ARBA00012560"/>
    </source>
</evidence>
<name>A0A8I6XEX3_HORVV</name>
<evidence type="ECO:0000256" key="1">
    <source>
        <dbReference type="ARBA" id="ARBA00000439"/>
    </source>
</evidence>
<proteinExistence type="inferred from homology"/>
<evidence type="ECO:0000256" key="5">
    <source>
        <dbReference type="ARBA" id="ARBA00022679"/>
    </source>
</evidence>
<reference evidence="10" key="3">
    <citation type="submission" date="2022-01" db="UniProtKB">
        <authorList>
            <consortium name="EnsemblPlants"/>
        </authorList>
    </citation>
    <scope>IDENTIFICATION</scope>
    <source>
        <strain evidence="10">subsp. vulgare</strain>
    </source>
</reference>
<dbReference type="Proteomes" id="UP000011116">
    <property type="component" value="Chromosome 2H"/>
</dbReference>
<dbReference type="SUPFAM" id="SSF51445">
    <property type="entry name" value="(Trans)glycosidases"/>
    <property type="match status" value="1"/>
</dbReference>
<evidence type="ECO:0000256" key="9">
    <source>
        <dbReference type="RuleBase" id="RU361207"/>
    </source>
</evidence>
<keyword evidence="4 9" id="KW-0328">Glycosyltransferase</keyword>
<evidence type="ECO:0000256" key="2">
    <source>
        <dbReference type="ARBA" id="ARBA00005684"/>
    </source>
</evidence>
<keyword evidence="11" id="KW-1185">Reference proteome</keyword>
<dbReference type="GO" id="GO:0000272">
    <property type="term" value="P:polysaccharide catabolic process"/>
    <property type="evidence" value="ECO:0000318"/>
    <property type="project" value="GO_Central"/>
</dbReference>
<organism evidence="10 11">
    <name type="scientific">Hordeum vulgare subsp. vulgare</name>
    <name type="common">Domesticated barley</name>
    <dbReference type="NCBI Taxonomy" id="112509"/>
    <lineage>
        <taxon>Eukaryota</taxon>
        <taxon>Viridiplantae</taxon>
        <taxon>Streptophyta</taxon>
        <taxon>Embryophyta</taxon>
        <taxon>Tracheophyta</taxon>
        <taxon>Spermatophyta</taxon>
        <taxon>Magnoliopsida</taxon>
        <taxon>Liliopsida</taxon>
        <taxon>Poales</taxon>
        <taxon>Poaceae</taxon>
        <taxon>BOP clade</taxon>
        <taxon>Pooideae</taxon>
        <taxon>Triticodae</taxon>
        <taxon>Triticeae</taxon>
        <taxon>Hordeinae</taxon>
        <taxon>Hordeum</taxon>
    </lineage>
</organism>
<keyword evidence="5 9" id="KW-0808">Transferase</keyword>
<reference evidence="11" key="1">
    <citation type="journal article" date="2012" name="Nature">
        <title>A physical, genetic and functional sequence assembly of the barley genome.</title>
        <authorList>
            <consortium name="The International Barley Genome Sequencing Consortium"/>
            <person name="Mayer K.F."/>
            <person name="Waugh R."/>
            <person name="Brown J.W."/>
            <person name="Schulman A."/>
            <person name="Langridge P."/>
            <person name="Platzer M."/>
            <person name="Fincher G.B."/>
            <person name="Muehlbauer G.J."/>
            <person name="Sato K."/>
            <person name="Close T.J."/>
            <person name="Wise R.P."/>
            <person name="Stein N."/>
        </authorList>
    </citation>
    <scope>NUCLEOTIDE SEQUENCE [LARGE SCALE GENOMIC DNA]</scope>
    <source>
        <strain evidence="11">cv. Morex</strain>
    </source>
</reference>
<dbReference type="InterPro" id="IPR017853">
    <property type="entry name" value="GH"/>
</dbReference>